<reference evidence="1" key="1">
    <citation type="journal article" date="2008" name="ISME J.">
        <title>Genomic patterns of recombination, clonal divergence and environment in marine microbial populations.</title>
        <authorList>
            <person name="Konstantinidis K.T."/>
            <person name="Delong E.F."/>
        </authorList>
    </citation>
    <scope>NUCLEOTIDE SEQUENCE</scope>
</reference>
<dbReference type="SUPFAM" id="SSF47413">
    <property type="entry name" value="lambda repressor-like DNA-binding domains"/>
    <property type="match status" value="1"/>
</dbReference>
<dbReference type="InterPro" id="IPR010982">
    <property type="entry name" value="Lambda_DNA-bd_dom_sf"/>
</dbReference>
<dbReference type="GO" id="GO:0003677">
    <property type="term" value="F:DNA binding"/>
    <property type="evidence" value="ECO:0007669"/>
    <property type="project" value="InterPro"/>
</dbReference>
<gene>
    <name evidence="1" type="ORF">ALOHA_HF400048F7ctg1g32</name>
</gene>
<sequence>MAKELLCSITVLFLSKRKLHLFSTRCKTVCKLRITFKYNFYLRGPCMVKYTEIIERIKFYVRQKGGNKSALARDWGISPSHLGVVMKGTRQVSSTMLKNANDNGYNTDWLLTGQGEPYLLTSSKEEPTPDYRDELLASKDKVIALLEEKNSLLEHQLKKDRGVATRFTNSKIVPLRTNNVIM</sequence>
<proteinExistence type="predicted"/>
<evidence type="ECO:0008006" key="2">
    <source>
        <dbReference type="Google" id="ProtNLM"/>
    </source>
</evidence>
<protein>
    <recommendedName>
        <fullName evidence="2">HTH cro/C1-type domain-containing protein</fullName>
    </recommendedName>
</protein>
<dbReference type="EMBL" id="EU016559">
    <property type="protein sequence ID" value="ABZ05865.1"/>
    <property type="molecule type" value="Genomic_DNA"/>
</dbReference>
<dbReference type="Gene3D" id="1.10.260.40">
    <property type="entry name" value="lambda repressor-like DNA-binding domains"/>
    <property type="match status" value="1"/>
</dbReference>
<dbReference type="AlphaFoldDB" id="B3SZV7"/>
<evidence type="ECO:0000313" key="1">
    <source>
        <dbReference type="EMBL" id="ABZ05865.1"/>
    </source>
</evidence>
<accession>B3SZV7</accession>
<organism evidence="1">
    <name type="scientific">uncultured marine microorganism HF4000_48F7</name>
    <dbReference type="NCBI Taxonomy" id="455500"/>
    <lineage>
        <taxon>unclassified sequences</taxon>
        <taxon>environmental samples</taxon>
    </lineage>
</organism>
<name>B3SZV7_9ZZZZ</name>